<dbReference type="Gene3D" id="2.30.40.10">
    <property type="entry name" value="Urease, subunit C, domain 1"/>
    <property type="match status" value="1"/>
</dbReference>
<name>A0A4Q7YTF9_9BACT</name>
<dbReference type="InterPro" id="IPR008979">
    <property type="entry name" value="Galactose-bd-like_sf"/>
</dbReference>
<dbReference type="SUPFAM" id="SSF51556">
    <property type="entry name" value="Metallo-dependent hydrolases"/>
    <property type="match status" value="1"/>
</dbReference>
<keyword evidence="3" id="KW-0378">Hydrolase</keyword>
<dbReference type="InterPro" id="IPR011059">
    <property type="entry name" value="Metal-dep_hydrolase_composite"/>
</dbReference>
<feature type="domain" description="Amidohydrolase-related" evidence="2">
    <location>
        <begin position="325"/>
        <end position="424"/>
    </location>
</feature>
<dbReference type="PANTHER" id="PTHR43135:SF3">
    <property type="entry name" value="ALPHA-D-RIBOSE 1-METHYLPHOSPHONATE 5-TRIPHOSPHATE DIPHOSPHATASE"/>
    <property type="match status" value="1"/>
</dbReference>
<dbReference type="Gene3D" id="3.20.20.140">
    <property type="entry name" value="Metal-dependent hydrolases"/>
    <property type="match status" value="1"/>
</dbReference>
<dbReference type="InterPro" id="IPR006680">
    <property type="entry name" value="Amidohydro-rel"/>
</dbReference>
<gene>
    <name evidence="3" type="ORF">BDD14_2033</name>
</gene>
<dbReference type="Gene3D" id="2.60.120.430">
    <property type="entry name" value="Galactose-binding lectin"/>
    <property type="match status" value="1"/>
</dbReference>
<dbReference type="RefSeq" id="WP_130418617.1">
    <property type="nucleotide sequence ID" value="NZ_SHKW01000001.1"/>
</dbReference>
<dbReference type="OrthoDB" id="9797498at2"/>
<dbReference type="Proteomes" id="UP000292958">
    <property type="component" value="Unassembled WGS sequence"/>
</dbReference>
<dbReference type="InterPro" id="IPR032466">
    <property type="entry name" value="Metal_Hydrolase"/>
</dbReference>
<protein>
    <submittedName>
        <fullName evidence="3">Imidazolonepropionase-like amidohydrolase</fullName>
    </submittedName>
</protein>
<evidence type="ECO:0000256" key="1">
    <source>
        <dbReference type="SAM" id="SignalP"/>
    </source>
</evidence>
<keyword evidence="4" id="KW-1185">Reference proteome</keyword>
<dbReference type="Pfam" id="PF01979">
    <property type="entry name" value="Amidohydro_1"/>
    <property type="match status" value="1"/>
</dbReference>
<dbReference type="SUPFAM" id="SSF49785">
    <property type="entry name" value="Galactose-binding domain-like"/>
    <property type="match status" value="1"/>
</dbReference>
<dbReference type="AlphaFoldDB" id="A0A4Q7YTF9"/>
<proteinExistence type="predicted"/>
<organism evidence="3 4">
    <name type="scientific">Edaphobacter modestus</name>
    <dbReference type="NCBI Taxonomy" id="388466"/>
    <lineage>
        <taxon>Bacteria</taxon>
        <taxon>Pseudomonadati</taxon>
        <taxon>Acidobacteriota</taxon>
        <taxon>Terriglobia</taxon>
        <taxon>Terriglobales</taxon>
        <taxon>Acidobacteriaceae</taxon>
        <taxon>Edaphobacter</taxon>
    </lineage>
</organism>
<dbReference type="InterPro" id="IPR051781">
    <property type="entry name" value="Metallo-dep_Hydrolase"/>
</dbReference>
<keyword evidence="1" id="KW-0732">Signal</keyword>
<dbReference type="EMBL" id="SHKW01000001">
    <property type="protein sequence ID" value="RZU40564.1"/>
    <property type="molecule type" value="Genomic_DNA"/>
</dbReference>
<dbReference type="SUPFAM" id="SSF51338">
    <property type="entry name" value="Composite domain of metallo-dependent hydrolases"/>
    <property type="match status" value="1"/>
</dbReference>
<evidence type="ECO:0000313" key="4">
    <source>
        <dbReference type="Proteomes" id="UP000292958"/>
    </source>
</evidence>
<accession>A0A4Q7YTF9</accession>
<feature type="signal peptide" evidence="1">
    <location>
        <begin position="1"/>
        <end position="19"/>
    </location>
</feature>
<feature type="chain" id="PRO_5020590844" evidence="1">
    <location>
        <begin position="20"/>
        <end position="614"/>
    </location>
</feature>
<evidence type="ECO:0000259" key="2">
    <source>
        <dbReference type="Pfam" id="PF01979"/>
    </source>
</evidence>
<comment type="caution">
    <text evidence="3">The sequence shown here is derived from an EMBL/GenBank/DDBJ whole genome shotgun (WGS) entry which is preliminary data.</text>
</comment>
<sequence length="614" mass="65867">MLLPSLRIMLLFAVAPALAGQAQTVTVITGARVVDGTGAPARVETVVIRDNRIVSVSDHAEIPADAHVIDATGQTLLPGLFDLHTHLNSSATNAPDDFGKSLKMYLLCGVTSVNDYSVYGEMLAPLRSLQNTGVLPGPKVNFAIRLGTPQGHGTEFGWGDFFTQMVSTPAEAHAAMKRILPYKPDVIKVFTDGWRYGRGNDLTSMNLETLSAIVHDAHSAGLKVFTHTVTLAGAKIAARAGVDVLAHGVGDAPVDDELISLLKTSGTGYVSTLATYEPAGNRTPAPHLTALLSPGDRQYLSRASERQEPPSPDSPAMRRWHLLQENVQRLSQAGIPIGVGTDAGVAGTYHGWSTLHEMELLVASGLTPLQAITAATGTSAQLVGEGERGTIEPGKIADLLLVKGLPDRSIGDIENTEAVFLSGKQLDLRSLEAAIQSPEMTPLPAHPIPALIDDAERTDSRTNLDTMLVNSTDTGVDHSQILFTRSFGKDAHDLSILARMSPKPSPFADLVIPLTKGGVELADISAFKGIRFQARGSGSYRVLLESYGMRRSTWYAASFTGDAKWRTVRIPFSAFHSTDTKTQLPLRRITGLHFELAAAQGNDKWLNLDNLKLY</sequence>
<dbReference type="PANTHER" id="PTHR43135">
    <property type="entry name" value="ALPHA-D-RIBOSE 1-METHYLPHOSPHONATE 5-TRIPHOSPHATE DIPHOSPHATASE"/>
    <property type="match status" value="1"/>
</dbReference>
<dbReference type="GO" id="GO:0016810">
    <property type="term" value="F:hydrolase activity, acting on carbon-nitrogen (but not peptide) bonds"/>
    <property type="evidence" value="ECO:0007669"/>
    <property type="project" value="InterPro"/>
</dbReference>
<evidence type="ECO:0000313" key="3">
    <source>
        <dbReference type="EMBL" id="RZU40564.1"/>
    </source>
</evidence>
<reference evidence="3 4" key="1">
    <citation type="submission" date="2019-02" db="EMBL/GenBank/DDBJ databases">
        <title>Genomic Encyclopedia of Archaeal and Bacterial Type Strains, Phase II (KMG-II): from individual species to whole genera.</title>
        <authorList>
            <person name="Goeker M."/>
        </authorList>
    </citation>
    <scope>NUCLEOTIDE SEQUENCE [LARGE SCALE GENOMIC DNA]</scope>
    <source>
        <strain evidence="3 4">DSM 18101</strain>
    </source>
</reference>